<reference evidence="2 3" key="1">
    <citation type="submission" date="2016-02" db="EMBL/GenBank/DDBJ databases">
        <title>Comparison of Clostridium stercorarium subspecies using comparative genomics and transcriptomics.</title>
        <authorList>
            <person name="Schellenberg J."/>
            <person name="Thallinger G."/>
            <person name="Levin D.B."/>
            <person name="Zhang X."/>
            <person name="Alvare G."/>
            <person name="Fristensky B."/>
            <person name="Sparling R."/>
        </authorList>
    </citation>
    <scope>NUCLEOTIDE SEQUENCE [LARGE SCALE GENOMIC DNA]</scope>
    <source>
        <strain evidence="2 3">DSM 2910</strain>
    </source>
</reference>
<keyword evidence="1" id="KW-1133">Transmembrane helix</keyword>
<evidence type="ECO:0000313" key="3">
    <source>
        <dbReference type="Proteomes" id="UP000092971"/>
    </source>
</evidence>
<keyword evidence="1" id="KW-0472">Membrane</keyword>
<dbReference type="Proteomes" id="UP000092971">
    <property type="component" value="Chromosome"/>
</dbReference>
<organism evidence="2 3">
    <name type="scientific">Thermoclostridium stercorarium subsp. thermolacticum DSM 2910</name>
    <dbReference type="NCBI Taxonomy" id="1121336"/>
    <lineage>
        <taxon>Bacteria</taxon>
        <taxon>Bacillati</taxon>
        <taxon>Bacillota</taxon>
        <taxon>Clostridia</taxon>
        <taxon>Eubacteriales</taxon>
        <taxon>Oscillospiraceae</taxon>
        <taxon>Thermoclostridium</taxon>
    </lineage>
</organism>
<feature type="transmembrane region" description="Helical" evidence="1">
    <location>
        <begin position="137"/>
        <end position="155"/>
    </location>
</feature>
<evidence type="ECO:0000313" key="2">
    <source>
        <dbReference type="EMBL" id="ANW99655.1"/>
    </source>
</evidence>
<protein>
    <submittedName>
        <fullName evidence="2">Uncharacterized protein</fullName>
    </submittedName>
</protein>
<sequence>MWVLEGSVIYGILKKLFSYYGHSGTRKFFAAFAMCCRNSRTAGFFRAVGRCRYFYRYSFIARSAAFIRKGFNRLYSWLDRLVLGMSGLLCKWSDGSLLCGLFRFVARASKERIFPLAAPVFGMGYFVGRLLFNRLRIRDVVFLSLMFFAAAVLFADREKLKKYFRESWFYKLYLLVLE</sequence>
<accession>A0A1B1YFX6</accession>
<feature type="transmembrane region" description="Helical" evidence="1">
    <location>
        <begin position="113"/>
        <end position="131"/>
    </location>
</feature>
<proteinExistence type="predicted"/>
<dbReference type="RefSeq" id="WP_015360083.1">
    <property type="nucleotide sequence ID" value="NZ_CP014672.1"/>
</dbReference>
<dbReference type="EMBL" id="CP014672">
    <property type="protein sequence ID" value="ANW99655.1"/>
    <property type="molecule type" value="Genomic_DNA"/>
</dbReference>
<evidence type="ECO:0000256" key="1">
    <source>
        <dbReference type="SAM" id="Phobius"/>
    </source>
</evidence>
<dbReference type="AlphaFoldDB" id="A0A1B1YFX6"/>
<name>A0A1B1YFX6_THEST</name>
<keyword evidence="1" id="KW-0812">Transmembrane</keyword>
<gene>
    <name evidence="2" type="ORF">CSTERTH_11720</name>
</gene>